<dbReference type="Proteomes" id="UP000234882">
    <property type="component" value="Chromosome"/>
</dbReference>
<dbReference type="SUPFAM" id="SSF110997">
    <property type="entry name" value="Sporulation related repeat"/>
    <property type="match status" value="1"/>
</dbReference>
<dbReference type="KEGG" id="paru:CYR75_05040"/>
<sequence length="325" mass="33709">MRRMFLIWVLCLWPSLGAAAETGPRELPPGDFSGAQYIDSQGCVYLRDGRHWRPRLDPDGQPVCGFPPSRSAWHSPDGGAGADGLAGIEQDLAVSIATAGLMTPPQRRADALPVATSAGASSGDGIAEQLARASVSSGVLARQAARPNVMSSRLCELLGLSDASPTGATSFADPTGGHCSGGGVPLTLQKRAQASTAAAAPRAESGAKAGDGLPPKPRSARADAEASPAQRQQLAAKTSRQSRPPTPRPEIPATARYVQVGSFNEDGVAAAIAALHRLGYPVARQVKEGESGRRIVLAGPFASRERLISALDRLRRAGFGQAMAR</sequence>
<evidence type="ECO:0000256" key="2">
    <source>
        <dbReference type="SAM" id="SignalP"/>
    </source>
</evidence>
<gene>
    <name evidence="4" type="ORF">CYR75_05040</name>
</gene>
<evidence type="ECO:0000259" key="3">
    <source>
        <dbReference type="PROSITE" id="PS51724"/>
    </source>
</evidence>
<feature type="compositionally biased region" description="Low complexity" evidence="1">
    <location>
        <begin position="191"/>
        <end position="210"/>
    </location>
</feature>
<feature type="domain" description="SPOR" evidence="3">
    <location>
        <begin position="250"/>
        <end position="325"/>
    </location>
</feature>
<dbReference type="InterPro" id="IPR036680">
    <property type="entry name" value="SPOR-like_sf"/>
</dbReference>
<dbReference type="InterPro" id="IPR007730">
    <property type="entry name" value="SPOR-like_dom"/>
</dbReference>
<feature type="signal peptide" evidence="2">
    <location>
        <begin position="1"/>
        <end position="20"/>
    </location>
</feature>
<proteinExistence type="predicted"/>
<evidence type="ECO:0000256" key="1">
    <source>
        <dbReference type="SAM" id="MobiDB-lite"/>
    </source>
</evidence>
<keyword evidence="2" id="KW-0732">Signal</keyword>
<name>A0A2K9MDK8_9RHOB</name>
<feature type="region of interest" description="Disordered" evidence="1">
    <location>
        <begin position="191"/>
        <end position="252"/>
    </location>
</feature>
<dbReference type="Gene3D" id="3.30.70.1070">
    <property type="entry name" value="Sporulation related repeat"/>
    <property type="match status" value="1"/>
</dbReference>
<organism evidence="4 5">
    <name type="scientific">Paracoccus jeotgali</name>
    <dbReference type="NCBI Taxonomy" id="2065379"/>
    <lineage>
        <taxon>Bacteria</taxon>
        <taxon>Pseudomonadati</taxon>
        <taxon>Pseudomonadota</taxon>
        <taxon>Alphaproteobacteria</taxon>
        <taxon>Rhodobacterales</taxon>
        <taxon>Paracoccaceae</taxon>
        <taxon>Paracoccus</taxon>
    </lineage>
</organism>
<reference evidence="5" key="1">
    <citation type="submission" date="2017-12" db="EMBL/GenBank/DDBJ databases">
        <title>Genomic analysis of Paracoccus sp. CBA4604.</title>
        <authorList>
            <person name="Roh S.W."/>
            <person name="Kim J.Y."/>
            <person name="Kim J.S."/>
        </authorList>
    </citation>
    <scope>NUCLEOTIDE SEQUENCE [LARGE SCALE GENOMIC DNA]</scope>
    <source>
        <strain evidence="5">CBA4604</strain>
    </source>
</reference>
<protein>
    <recommendedName>
        <fullName evidence="3">SPOR domain-containing protein</fullName>
    </recommendedName>
</protein>
<feature type="chain" id="PRO_5014662434" description="SPOR domain-containing protein" evidence="2">
    <location>
        <begin position="21"/>
        <end position="325"/>
    </location>
</feature>
<accession>A0A2K9MDK8</accession>
<dbReference type="EMBL" id="CP025583">
    <property type="protein sequence ID" value="AUM73731.1"/>
    <property type="molecule type" value="Genomic_DNA"/>
</dbReference>
<dbReference type="AlphaFoldDB" id="A0A2K9MDK8"/>
<keyword evidence="5" id="KW-1185">Reference proteome</keyword>
<dbReference type="PROSITE" id="PS51724">
    <property type="entry name" value="SPOR"/>
    <property type="match status" value="1"/>
</dbReference>
<evidence type="ECO:0000313" key="5">
    <source>
        <dbReference type="Proteomes" id="UP000234882"/>
    </source>
</evidence>
<dbReference type="Pfam" id="PF05036">
    <property type="entry name" value="SPOR"/>
    <property type="match status" value="1"/>
</dbReference>
<dbReference type="GO" id="GO:0042834">
    <property type="term" value="F:peptidoglycan binding"/>
    <property type="evidence" value="ECO:0007669"/>
    <property type="project" value="InterPro"/>
</dbReference>
<evidence type="ECO:0000313" key="4">
    <source>
        <dbReference type="EMBL" id="AUM73731.1"/>
    </source>
</evidence>